<proteinExistence type="inferred from homology"/>
<keyword evidence="7" id="KW-1185">Reference proteome</keyword>
<feature type="region of interest" description="Disordered" evidence="4">
    <location>
        <begin position="1"/>
        <end position="29"/>
    </location>
</feature>
<organism evidence="6 7">
    <name type="scientific">Scomber scombrus</name>
    <name type="common">Atlantic mackerel</name>
    <name type="synonym">Scomber vernalis</name>
    <dbReference type="NCBI Taxonomy" id="13677"/>
    <lineage>
        <taxon>Eukaryota</taxon>
        <taxon>Metazoa</taxon>
        <taxon>Chordata</taxon>
        <taxon>Craniata</taxon>
        <taxon>Vertebrata</taxon>
        <taxon>Euteleostomi</taxon>
        <taxon>Actinopterygii</taxon>
        <taxon>Neopterygii</taxon>
        <taxon>Teleostei</taxon>
        <taxon>Neoteleostei</taxon>
        <taxon>Acanthomorphata</taxon>
        <taxon>Pelagiaria</taxon>
        <taxon>Scombriformes</taxon>
        <taxon>Scombridae</taxon>
        <taxon>Scomber</taxon>
    </lineage>
</organism>
<dbReference type="InterPro" id="IPR028144">
    <property type="entry name" value="CYSTM_dom"/>
</dbReference>
<comment type="similarity">
    <text evidence="2">Belongs to the CYSTM1 family.</text>
</comment>
<reference evidence="6 7" key="1">
    <citation type="submission" date="2024-01" db="EMBL/GenBank/DDBJ databases">
        <authorList>
            <person name="Alioto T."/>
            <person name="Alioto T."/>
            <person name="Gomez Garrido J."/>
        </authorList>
    </citation>
    <scope>NUCLEOTIDE SEQUENCE [LARGE SCALE GENOMIC DNA]</scope>
</reference>
<dbReference type="Proteomes" id="UP001314229">
    <property type="component" value="Unassembled WGS sequence"/>
</dbReference>
<evidence type="ECO:0000259" key="5">
    <source>
        <dbReference type="Pfam" id="PF12734"/>
    </source>
</evidence>
<feature type="region of interest" description="Disordered" evidence="4">
    <location>
        <begin position="42"/>
        <end position="63"/>
    </location>
</feature>
<evidence type="ECO:0000256" key="4">
    <source>
        <dbReference type="SAM" id="MobiDB-lite"/>
    </source>
</evidence>
<evidence type="ECO:0000256" key="1">
    <source>
        <dbReference type="ARBA" id="ARBA00004370"/>
    </source>
</evidence>
<name>A0AAV1Q7F4_SCOSC</name>
<dbReference type="EMBL" id="CAWUFR010000573">
    <property type="protein sequence ID" value="CAK6979374.1"/>
    <property type="molecule type" value="Genomic_DNA"/>
</dbReference>
<dbReference type="AlphaFoldDB" id="A0AAV1Q7F4"/>
<gene>
    <name evidence="6" type="ORF">FSCOSCO3_A016039</name>
</gene>
<feature type="compositionally biased region" description="Low complexity" evidence="4">
    <location>
        <begin position="14"/>
        <end position="27"/>
    </location>
</feature>
<feature type="domain" description="Cysteine-rich transmembrane" evidence="5">
    <location>
        <begin position="98"/>
        <end position="130"/>
    </location>
</feature>
<dbReference type="GO" id="GO:0016020">
    <property type="term" value="C:membrane"/>
    <property type="evidence" value="ECO:0007669"/>
    <property type="project" value="UniProtKB-SubCell"/>
</dbReference>
<protein>
    <submittedName>
        <fullName evidence="6">Uncharacterized protein LOC128371695</fullName>
    </submittedName>
</protein>
<sequence length="134" mass="14313">MIKRRDNVEIKAASSFSSPPGTFPGSPYQTYPAQTCMGEQYYQGPPDHHGAHGGHGAYGAHGAHGAQGGPGACMTQPGYQSCDPHHHGVHGEPPKQTVYLVEREPEQDPAGDCLSACMAAMCCCWLIEMMTDHC</sequence>
<keyword evidence="3" id="KW-0472">Membrane</keyword>
<evidence type="ECO:0000256" key="2">
    <source>
        <dbReference type="ARBA" id="ARBA00009444"/>
    </source>
</evidence>
<evidence type="ECO:0000313" key="6">
    <source>
        <dbReference type="EMBL" id="CAK6979374.1"/>
    </source>
</evidence>
<dbReference type="Pfam" id="PF12734">
    <property type="entry name" value="CYSTM"/>
    <property type="match status" value="1"/>
</dbReference>
<comment type="subcellular location">
    <subcellularLocation>
        <location evidence="1">Membrane</location>
    </subcellularLocation>
</comment>
<accession>A0AAV1Q7F4</accession>
<evidence type="ECO:0000256" key="3">
    <source>
        <dbReference type="ARBA" id="ARBA00023136"/>
    </source>
</evidence>
<comment type="caution">
    <text evidence="6">The sequence shown here is derived from an EMBL/GenBank/DDBJ whole genome shotgun (WGS) entry which is preliminary data.</text>
</comment>
<evidence type="ECO:0000313" key="7">
    <source>
        <dbReference type="Proteomes" id="UP001314229"/>
    </source>
</evidence>